<evidence type="ECO:0000256" key="8">
    <source>
        <dbReference type="ARBA" id="ARBA00093763"/>
    </source>
</evidence>
<keyword evidence="16" id="KW-1185">Reference proteome</keyword>
<dbReference type="EC" id="2.7.7.48" evidence="9"/>
<evidence type="ECO:0000259" key="11">
    <source>
        <dbReference type="Pfam" id="PF05183"/>
    </source>
</evidence>
<dbReference type="PANTHER" id="PTHR23079:SF55">
    <property type="entry name" value="RNA-DIRECTED RNA POLYMERASE"/>
    <property type="match status" value="1"/>
</dbReference>
<comment type="function">
    <text evidence="8 9">Probably involved in the RNA silencing pathway and required for the generation of small interfering RNAs (siRNAs).</text>
</comment>
<dbReference type="AlphaFoldDB" id="A0ABC8KCK2"/>
<dbReference type="Pfam" id="PF05183">
    <property type="entry name" value="RdRP"/>
    <property type="match status" value="1"/>
</dbReference>
<evidence type="ECO:0000256" key="10">
    <source>
        <dbReference type="SAM" id="Coils"/>
    </source>
</evidence>
<evidence type="ECO:0000256" key="4">
    <source>
        <dbReference type="ARBA" id="ARBA00022695"/>
    </source>
</evidence>
<sequence length="956" mass="108440">MMITSTTSQRTLIVLPTRLESVLEKIYSKHKCPSINDESRQRLSSIPEDLAFDLLRKAFNSPGMSNLDRFIVSKLTVTATTTTSPAKSQEEISVDYEAPTLRRQVNGGSLHISPQILALSELEFNKAFLLLSYIPGKDLGQVDITAEEIRGWKDLSMFKYEASVWERLGNKFCSPTDRRMSLEWDCGKTCYYQCHVSSDGRYTFKGPLLEPTGTHLHKILGDDNVLTVKFEDVPKNSSSYSNDRYTTYRRIAKNGIMIGLRRYQFFVFKDGGKEEKKKDFSTKGVKCYFIRTDSSSANDMGSPYIFSGKSIYEARMHFMHVHTLPSLANYMARFSLILSKTKKLEVDMSGINFEKIDDIHCHDQDSNDVLDKNGKPCIHSDGTGYISEDLARMCPVNISKGKCPRSDNVQTPVQDPPLLIQFRMFYDGYAVKGTFLLNKKLPPRTVQVRPSMIKVSKDPALSNFTTFDSLEVVNTSNPPKRTKLSKNLVALLSYGGVPDEFFLDILLNTLEEYKTIFNNKRAALKAALNYGDMDDQNAAQMILVGIPLDEPHLKDQLSILAKTEKNDLKAGRLPVSESYYLMGTVDPTGELKEDEVCVILETGQISGNVLVYRNPGLHFGDIHVLKATYVKAMEEYVGNSKYGVFFPQKGPRSLGDEIAGGDFDGDLYFISRNPELLEHFKPSEPWVSLTPPTKGYSARKPSHLSPQELEEELFDMFLKARFHASNVIGVAADGWLTIMDRFLVLGDENAEEKAEMKKKMLKLIDIYYDALDATKKGAKVYLPEQLKPDIFPHYMERDQKFNSTSILGIIYDFVKSQTAEQQTPSAEISKLSCFEEEPISGYHKKKCGQLYEKYRKEMIQAMRDKDESANEVIQRYKQEFYGAAGFEDSKESIEQLYPQALALYNVVYDHAIKMKNVRNCGFAWKVAGPILCRFYLEKKQGKSLLCSLTMLKELWG</sequence>
<feature type="domain" description="RDRP3-5 N-terminal" evidence="12">
    <location>
        <begin position="13"/>
        <end position="85"/>
    </location>
</feature>
<feature type="domain" description="RDRP core" evidence="11">
    <location>
        <begin position="201"/>
        <end position="812"/>
    </location>
</feature>
<dbReference type="GO" id="GO:0003968">
    <property type="term" value="F:RNA-directed RNA polymerase activity"/>
    <property type="evidence" value="ECO:0007669"/>
    <property type="project" value="UniProtKB-KW"/>
</dbReference>
<reference evidence="15 16" key="1">
    <citation type="submission" date="2022-03" db="EMBL/GenBank/DDBJ databases">
        <authorList>
            <person name="Macdonald S."/>
            <person name="Ahmed S."/>
            <person name="Newling K."/>
        </authorList>
    </citation>
    <scope>NUCLEOTIDE SEQUENCE [LARGE SCALE GENOMIC DNA]</scope>
</reference>
<comment type="caution">
    <text evidence="15">The sequence shown here is derived from an EMBL/GenBank/DDBJ whole genome shotgun (WGS) entry which is preliminary data.</text>
</comment>
<dbReference type="GO" id="GO:0003723">
    <property type="term" value="F:RNA binding"/>
    <property type="evidence" value="ECO:0007669"/>
    <property type="project" value="UniProtKB-KW"/>
</dbReference>
<evidence type="ECO:0000256" key="6">
    <source>
        <dbReference type="ARBA" id="ARBA00023158"/>
    </source>
</evidence>
<evidence type="ECO:0000313" key="15">
    <source>
        <dbReference type="EMBL" id="CAH8356096.1"/>
    </source>
</evidence>
<organism evidence="15 16">
    <name type="scientific">Eruca vesicaria subsp. sativa</name>
    <name type="common">Garden rocket</name>
    <name type="synonym">Eruca sativa</name>
    <dbReference type="NCBI Taxonomy" id="29727"/>
    <lineage>
        <taxon>Eukaryota</taxon>
        <taxon>Viridiplantae</taxon>
        <taxon>Streptophyta</taxon>
        <taxon>Embryophyta</taxon>
        <taxon>Tracheophyta</taxon>
        <taxon>Spermatophyta</taxon>
        <taxon>Magnoliopsida</taxon>
        <taxon>eudicotyledons</taxon>
        <taxon>Gunneridae</taxon>
        <taxon>Pentapetalae</taxon>
        <taxon>rosids</taxon>
        <taxon>malvids</taxon>
        <taxon>Brassicales</taxon>
        <taxon>Brassicaceae</taxon>
        <taxon>Brassiceae</taxon>
        <taxon>Eruca</taxon>
    </lineage>
</organism>
<comment type="catalytic activity">
    <reaction evidence="7 9">
        <text>RNA(n) + a ribonucleoside 5'-triphosphate = RNA(n+1) + diphosphate</text>
        <dbReference type="Rhea" id="RHEA:21248"/>
        <dbReference type="Rhea" id="RHEA-COMP:14527"/>
        <dbReference type="Rhea" id="RHEA-COMP:17342"/>
        <dbReference type="ChEBI" id="CHEBI:33019"/>
        <dbReference type="ChEBI" id="CHEBI:61557"/>
        <dbReference type="ChEBI" id="CHEBI:140395"/>
        <dbReference type="EC" id="2.7.7.48"/>
    </reaction>
</comment>
<evidence type="ECO:0000259" key="12">
    <source>
        <dbReference type="Pfam" id="PF26249"/>
    </source>
</evidence>
<dbReference type="InterPro" id="IPR058697">
    <property type="entry name" value="RDRP3-5_N"/>
</dbReference>
<dbReference type="Pfam" id="PF26249">
    <property type="entry name" value="4HB_RdRP3_N"/>
    <property type="match status" value="1"/>
</dbReference>
<evidence type="ECO:0000259" key="14">
    <source>
        <dbReference type="Pfam" id="PF26253"/>
    </source>
</evidence>
<name>A0ABC8KCK2_ERUVS</name>
<dbReference type="InterPro" id="IPR007855">
    <property type="entry name" value="RDRP"/>
</dbReference>
<dbReference type="PANTHER" id="PTHR23079">
    <property type="entry name" value="RNA-DEPENDENT RNA POLYMERASE"/>
    <property type="match status" value="1"/>
</dbReference>
<keyword evidence="5 9" id="KW-0694">RNA-binding</keyword>
<feature type="domain" description="RDRP C-terminal head" evidence="14">
    <location>
        <begin position="833"/>
        <end position="950"/>
    </location>
</feature>
<proteinExistence type="inferred from homology"/>
<evidence type="ECO:0000313" key="16">
    <source>
        <dbReference type="Proteomes" id="UP001642260"/>
    </source>
</evidence>
<accession>A0ABC8KCK2</accession>
<evidence type="ECO:0000259" key="13">
    <source>
        <dbReference type="Pfam" id="PF26252"/>
    </source>
</evidence>
<evidence type="ECO:0000256" key="5">
    <source>
        <dbReference type="ARBA" id="ARBA00022884"/>
    </source>
</evidence>
<keyword evidence="3 9" id="KW-0808">Transferase</keyword>
<evidence type="ECO:0000256" key="1">
    <source>
        <dbReference type="ARBA" id="ARBA00005762"/>
    </source>
</evidence>
<protein>
    <recommendedName>
        <fullName evidence="9">RNA-dependent RNA polymerase</fullName>
        <ecNumber evidence="9">2.7.7.48</ecNumber>
    </recommendedName>
</protein>
<feature type="domain" description="RDRP helical" evidence="13">
    <location>
        <begin position="114"/>
        <end position="184"/>
    </location>
</feature>
<evidence type="ECO:0000256" key="7">
    <source>
        <dbReference type="ARBA" id="ARBA00048744"/>
    </source>
</evidence>
<keyword evidence="4 9" id="KW-0548">Nucleotidyltransferase</keyword>
<evidence type="ECO:0000256" key="9">
    <source>
        <dbReference type="RuleBase" id="RU363098"/>
    </source>
</evidence>
<dbReference type="GO" id="GO:0031047">
    <property type="term" value="P:regulatory ncRNA-mediated gene silencing"/>
    <property type="evidence" value="ECO:0007669"/>
    <property type="project" value="UniProtKB-KW"/>
</dbReference>
<dbReference type="InterPro" id="IPR057596">
    <property type="entry name" value="RDRP_core"/>
</dbReference>
<comment type="similarity">
    <text evidence="1 9">Belongs to the RdRP family.</text>
</comment>
<gene>
    <name evidence="15" type="ORF">ERUC_LOCUS21851</name>
</gene>
<keyword evidence="6 9" id="KW-0943">RNA-mediated gene silencing</keyword>
<keyword evidence="2 9" id="KW-0696">RNA-directed RNA polymerase</keyword>
<keyword evidence="10" id="KW-0175">Coiled coil</keyword>
<dbReference type="InterPro" id="IPR058752">
    <property type="entry name" value="RDRP_C_head"/>
</dbReference>
<dbReference type="EMBL" id="CAKOAT010215821">
    <property type="protein sequence ID" value="CAH8356096.1"/>
    <property type="molecule type" value="Genomic_DNA"/>
</dbReference>
<dbReference type="Proteomes" id="UP001642260">
    <property type="component" value="Unassembled WGS sequence"/>
</dbReference>
<dbReference type="InterPro" id="IPR058751">
    <property type="entry name" value="RDRP_helical"/>
</dbReference>
<dbReference type="Pfam" id="PF26253">
    <property type="entry name" value="RdRP_head"/>
    <property type="match status" value="1"/>
</dbReference>
<evidence type="ECO:0000256" key="3">
    <source>
        <dbReference type="ARBA" id="ARBA00022679"/>
    </source>
</evidence>
<feature type="coiled-coil region" evidence="10">
    <location>
        <begin position="851"/>
        <end position="879"/>
    </location>
</feature>
<dbReference type="Pfam" id="PF26252">
    <property type="entry name" value="RdRP_helical"/>
    <property type="match status" value="1"/>
</dbReference>
<evidence type="ECO:0000256" key="2">
    <source>
        <dbReference type="ARBA" id="ARBA00022484"/>
    </source>
</evidence>